<dbReference type="InterPro" id="IPR029058">
    <property type="entry name" value="AB_hydrolase_fold"/>
</dbReference>
<name>A0A1X2HZF4_9FUNG</name>
<dbReference type="PANTHER" id="PTHR16138">
    <property type="entry name" value="MYCOPHENOLIC ACID ACYL-GLUCURONIDE ESTERASE, MITOCHONDRIAL"/>
    <property type="match status" value="1"/>
</dbReference>
<reference evidence="2 3" key="1">
    <citation type="submission" date="2016-07" db="EMBL/GenBank/DDBJ databases">
        <title>Pervasive Adenine N6-methylation of Active Genes in Fungi.</title>
        <authorList>
            <consortium name="DOE Joint Genome Institute"/>
            <person name="Mondo S.J."/>
            <person name="Dannebaum R.O."/>
            <person name="Kuo R.C."/>
            <person name="Labutti K."/>
            <person name="Haridas S."/>
            <person name="Kuo A."/>
            <person name="Salamov A."/>
            <person name="Ahrendt S.R."/>
            <person name="Lipzen A."/>
            <person name="Sullivan W."/>
            <person name="Andreopoulos W.B."/>
            <person name="Clum A."/>
            <person name="Lindquist E."/>
            <person name="Daum C."/>
            <person name="Ramamoorthy G.K."/>
            <person name="Gryganskyi A."/>
            <person name="Culley D."/>
            <person name="Magnuson J.K."/>
            <person name="James T.Y."/>
            <person name="O'Malley M.A."/>
            <person name="Stajich J.E."/>
            <person name="Spatafora J.W."/>
            <person name="Visel A."/>
            <person name="Grigoriev I.V."/>
        </authorList>
    </citation>
    <scope>NUCLEOTIDE SEQUENCE [LARGE SCALE GENOMIC DNA]</scope>
    <source>
        <strain evidence="2 3">NRRL 1336</strain>
    </source>
</reference>
<dbReference type="InterPro" id="IPR052382">
    <property type="entry name" value="ABHD10_acyl-thioesterase"/>
</dbReference>
<evidence type="ECO:0000313" key="2">
    <source>
        <dbReference type="EMBL" id="ORZ05794.1"/>
    </source>
</evidence>
<dbReference type="Proteomes" id="UP000193560">
    <property type="component" value="Unassembled WGS sequence"/>
</dbReference>
<dbReference type="EMBL" id="MCGE01000042">
    <property type="protein sequence ID" value="ORZ05794.1"/>
    <property type="molecule type" value="Genomic_DNA"/>
</dbReference>
<dbReference type="Gene3D" id="3.40.50.1820">
    <property type="entry name" value="alpha/beta hydrolase"/>
    <property type="match status" value="1"/>
</dbReference>
<dbReference type="OrthoDB" id="408373at2759"/>
<comment type="caution">
    <text evidence="2">The sequence shown here is derived from an EMBL/GenBank/DDBJ whole genome shotgun (WGS) entry which is preliminary data.</text>
</comment>
<evidence type="ECO:0000256" key="1">
    <source>
        <dbReference type="ARBA" id="ARBA00022801"/>
    </source>
</evidence>
<evidence type="ECO:0000313" key="3">
    <source>
        <dbReference type="Proteomes" id="UP000193560"/>
    </source>
</evidence>
<evidence type="ECO:0008006" key="4">
    <source>
        <dbReference type="Google" id="ProtNLM"/>
    </source>
</evidence>
<dbReference type="GO" id="GO:0004553">
    <property type="term" value="F:hydrolase activity, hydrolyzing O-glycosyl compounds"/>
    <property type="evidence" value="ECO:0007669"/>
    <property type="project" value="TreeGrafter"/>
</dbReference>
<dbReference type="STRING" id="90262.A0A1X2HZF4"/>
<keyword evidence="3" id="KW-1185">Reference proteome</keyword>
<organism evidence="2 3">
    <name type="scientific">Absidia repens</name>
    <dbReference type="NCBI Taxonomy" id="90262"/>
    <lineage>
        <taxon>Eukaryota</taxon>
        <taxon>Fungi</taxon>
        <taxon>Fungi incertae sedis</taxon>
        <taxon>Mucoromycota</taxon>
        <taxon>Mucoromycotina</taxon>
        <taxon>Mucoromycetes</taxon>
        <taxon>Mucorales</taxon>
        <taxon>Cunninghamellaceae</taxon>
        <taxon>Absidia</taxon>
    </lineage>
</organism>
<gene>
    <name evidence="2" type="ORF">BCR42DRAFT_176752</name>
</gene>
<proteinExistence type="predicted"/>
<dbReference type="PANTHER" id="PTHR16138:SF7">
    <property type="entry name" value="PALMITOYL-PROTEIN THIOESTERASE ABHD10, MITOCHONDRIAL"/>
    <property type="match status" value="1"/>
</dbReference>
<keyword evidence="1" id="KW-0378">Hydrolase</keyword>
<sequence>MSIPAQSIQHLGRIPFFHHKTTSSLTLCFIPGFRSSFQASLKSDHLFRWSQQHNIGFLTWDHDEETSIQDWCQQGQDIIISQLLSPLTKQTTQNDTRPSKQRILFVGASLGTWLAIRIAHGLMIHDNNSKALTVQGLIGIGGAADTTEKWLQELQDNNATATQILLEGGSIWRRPSKYATHGYYDIPISFLEASRPSLLFTQNNDIAEIPYPVHLIHGALDHDVTLASAQRLLAWIRFRQSSSLITPATADLHLVKDGDHRLSRPQDLGLLDKVLITCTEDGY</sequence>
<accession>A0A1X2HZF4</accession>
<dbReference type="AlphaFoldDB" id="A0A1X2HZF4"/>
<protein>
    <recommendedName>
        <fullName evidence="4">Alpha/Beta hydrolase protein</fullName>
    </recommendedName>
</protein>
<dbReference type="SUPFAM" id="SSF53474">
    <property type="entry name" value="alpha/beta-Hydrolases"/>
    <property type="match status" value="1"/>
</dbReference>